<comment type="caution">
    <text evidence="2">The sequence shown here is derived from an EMBL/GenBank/DDBJ whole genome shotgun (WGS) entry which is preliminary data.</text>
</comment>
<name>A0A9P3PKA6_LYOSH</name>
<reference evidence="2" key="1">
    <citation type="submission" date="2022-07" db="EMBL/GenBank/DDBJ databases">
        <title>The genome of Lyophyllum shimeji provides insight into the initial evolution of ectomycorrhizal fungal genome.</title>
        <authorList>
            <person name="Kobayashi Y."/>
            <person name="Shibata T."/>
            <person name="Hirakawa H."/>
            <person name="Shigenobu S."/>
            <person name="Nishiyama T."/>
            <person name="Yamada A."/>
            <person name="Hasebe M."/>
            <person name="Kawaguchi M."/>
        </authorList>
    </citation>
    <scope>NUCLEOTIDE SEQUENCE</scope>
    <source>
        <strain evidence="2">AT787</strain>
    </source>
</reference>
<evidence type="ECO:0000313" key="3">
    <source>
        <dbReference type="Proteomes" id="UP001063166"/>
    </source>
</evidence>
<dbReference type="Proteomes" id="UP001063166">
    <property type="component" value="Unassembled WGS sequence"/>
</dbReference>
<gene>
    <name evidence="2" type="ORF">LshimejAT787_0400700</name>
</gene>
<dbReference type="AlphaFoldDB" id="A0A9P3PKA6"/>
<protein>
    <recommendedName>
        <fullName evidence="4">Hydrophobin</fullName>
    </recommendedName>
</protein>
<feature type="chain" id="PRO_5040136698" description="Hydrophobin" evidence="1">
    <location>
        <begin position="23"/>
        <end position="87"/>
    </location>
</feature>
<organism evidence="2 3">
    <name type="scientific">Lyophyllum shimeji</name>
    <name type="common">Hon-shimeji</name>
    <name type="synonym">Tricholoma shimeji</name>
    <dbReference type="NCBI Taxonomy" id="47721"/>
    <lineage>
        <taxon>Eukaryota</taxon>
        <taxon>Fungi</taxon>
        <taxon>Dikarya</taxon>
        <taxon>Basidiomycota</taxon>
        <taxon>Agaricomycotina</taxon>
        <taxon>Agaricomycetes</taxon>
        <taxon>Agaricomycetidae</taxon>
        <taxon>Agaricales</taxon>
        <taxon>Tricholomatineae</taxon>
        <taxon>Lyophyllaceae</taxon>
        <taxon>Lyophyllum</taxon>
    </lineage>
</organism>
<keyword evidence="1" id="KW-0732">Signal</keyword>
<evidence type="ECO:0000256" key="1">
    <source>
        <dbReference type="SAM" id="SignalP"/>
    </source>
</evidence>
<dbReference type="EMBL" id="BRPK01000004">
    <property type="protein sequence ID" value="GLB37019.1"/>
    <property type="molecule type" value="Genomic_DNA"/>
</dbReference>
<evidence type="ECO:0000313" key="2">
    <source>
        <dbReference type="EMBL" id="GLB37019.1"/>
    </source>
</evidence>
<accession>A0A9P3PKA6</accession>
<proteinExistence type="predicted"/>
<keyword evidence="3" id="KW-1185">Reference proteome</keyword>
<feature type="signal peptide" evidence="1">
    <location>
        <begin position="1"/>
        <end position="22"/>
    </location>
</feature>
<sequence length="87" mass="8701">MLPKTYLLSAVLLVLSSQGASAAPNPQATGPAPVYHCGVKGAACTPRGWVCCGPILADAALNTNSHSDVDHTSAGLFANGLAIRGAN</sequence>
<evidence type="ECO:0008006" key="4">
    <source>
        <dbReference type="Google" id="ProtNLM"/>
    </source>
</evidence>